<dbReference type="PANTHER" id="PTHR33332">
    <property type="entry name" value="REVERSE TRANSCRIPTASE DOMAIN-CONTAINING PROTEIN"/>
    <property type="match status" value="1"/>
</dbReference>
<comment type="caution">
    <text evidence="2">The sequence shown here is derived from an EMBL/GenBank/DDBJ whole genome shotgun (WGS) entry which is preliminary data.</text>
</comment>
<feature type="domain" description="Reverse transcriptase" evidence="1">
    <location>
        <begin position="485"/>
        <end position="770"/>
    </location>
</feature>
<keyword evidence="3" id="KW-1185">Reference proteome</keyword>
<dbReference type="PROSITE" id="PS50878">
    <property type="entry name" value="RT_POL"/>
    <property type="match status" value="1"/>
</dbReference>
<dbReference type="SUPFAM" id="SSF56672">
    <property type="entry name" value="DNA/RNA polymerases"/>
    <property type="match status" value="1"/>
</dbReference>
<dbReference type="InterPro" id="IPR000477">
    <property type="entry name" value="RT_dom"/>
</dbReference>
<dbReference type="InterPro" id="IPR043502">
    <property type="entry name" value="DNA/RNA_pol_sf"/>
</dbReference>
<organism evidence="2 3">
    <name type="scientific">Loxostege sticticalis</name>
    <name type="common">Beet webworm moth</name>
    <dbReference type="NCBI Taxonomy" id="481309"/>
    <lineage>
        <taxon>Eukaryota</taxon>
        <taxon>Metazoa</taxon>
        <taxon>Ecdysozoa</taxon>
        <taxon>Arthropoda</taxon>
        <taxon>Hexapoda</taxon>
        <taxon>Insecta</taxon>
        <taxon>Pterygota</taxon>
        <taxon>Neoptera</taxon>
        <taxon>Endopterygota</taxon>
        <taxon>Lepidoptera</taxon>
        <taxon>Glossata</taxon>
        <taxon>Ditrysia</taxon>
        <taxon>Pyraloidea</taxon>
        <taxon>Crambidae</taxon>
        <taxon>Pyraustinae</taxon>
        <taxon>Loxostege</taxon>
    </lineage>
</organism>
<dbReference type="Pfam" id="PF00078">
    <property type="entry name" value="RVT_1"/>
    <property type="match status" value="1"/>
</dbReference>
<evidence type="ECO:0000313" key="2">
    <source>
        <dbReference type="EMBL" id="KAL0860773.1"/>
    </source>
</evidence>
<reference evidence="2 3" key="1">
    <citation type="submission" date="2024-06" db="EMBL/GenBank/DDBJ databases">
        <title>A chromosome-level genome assembly of beet webworm, Loxostege sticticalis.</title>
        <authorList>
            <person name="Zhang Y."/>
        </authorList>
    </citation>
    <scope>NUCLEOTIDE SEQUENCE [LARGE SCALE GENOMIC DNA]</scope>
    <source>
        <strain evidence="2">AQ026</strain>
        <tissue evidence="2">Whole body</tissue>
    </source>
</reference>
<sequence length="964" mass="110130">MTHPEHCINLVRDSNLKIFLQNIRSINCDYNFSGLLAILSQTNLDTDILILTECRLSSQPMVPYLDGYQSYSSNKTNVLQNDGVVFYVKNNITNTIIEEPEFADANCLILKIGKDTAIVAIYRSPSYKNTANFLTSLGRILGELTSYKNVLVIGDINIDIKKGNEDRNSPEYLTLAAYLGYFPTHLLPTRYENCLDHILAKTVLPVKTVVLNTSLTDHRTLLICLQQGINRSYAISTQKNLNEKAVSRDLENLDMSPFYNCLDPNTIAKYLTSSLSHIIETNTQITFLSRRKKIIKPWITPGLLRCIRNRDKLHQTMNRFPNNVTHKTTYYRYRNFCNSLLRKLKRQHEMIQIQNAGQDKKRLWQVIKNIANMANTKSPAIELIANSSQALQSANSANSFFVNIGKTLAKNIIMQPNDLNTNASNQTHTSQLHSFALLPTDETEVKSIIMTLRSGCATGIDNISCSFIKKYMKYLTPHLTYLFNLCLSTGIFPKVFKTALIKPIHKNGDKSCVNNYRPIAILPSLSKILERIIYKRLVLYLESNNLLATAQYGFRSSRSTSDAVIQLTDYIIRQMDSQKKCLAIFLDLAKAFDTVNIPILLSKLENLGIRGQQLTLFKDYLSDRTQRVQIDRIISDELPIEYGVPQGSILGPVLFLVYINDLLLSPLSNGSMIISYADDTALLFSANNWDDVFSQSQSGFNYVMNWLRVNALTLNTEKTQYMTFSYNSSTQPTDGELSISAHIWSCLNHAACNCPKLKSTSTITYLGVIIDRHLKFNSHVEALTSRVRKLIYVFKNLRHVANSALLKSVYLSLCQSLLMYCITSWGGTHKTTMIDLERAQRAILKVSTFRPFRYPTRQLLAECDVLSVRQLFILQTIIQKHSQTPYDSSHQKRHRRADIVCRSELFHTEHTHRFFCFLGPYLYNNLNLHLQFYPMTKIKCKIAVQTWLKSKTYEETEELLTVIK</sequence>
<dbReference type="Gene3D" id="3.60.10.10">
    <property type="entry name" value="Endonuclease/exonuclease/phosphatase"/>
    <property type="match status" value="1"/>
</dbReference>
<gene>
    <name evidence="2" type="ORF">ABMA27_009317</name>
</gene>
<dbReference type="EMBL" id="JBEUOH010000024">
    <property type="protein sequence ID" value="KAL0860773.1"/>
    <property type="molecule type" value="Genomic_DNA"/>
</dbReference>
<dbReference type="Proteomes" id="UP001549920">
    <property type="component" value="Unassembled WGS sequence"/>
</dbReference>
<dbReference type="InterPro" id="IPR036691">
    <property type="entry name" value="Endo/exonu/phosph_ase_sf"/>
</dbReference>
<dbReference type="SUPFAM" id="SSF56219">
    <property type="entry name" value="DNase I-like"/>
    <property type="match status" value="1"/>
</dbReference>
<accession>A0ABR3H7J9</accession>
<evidence type="ECO:0000259" key="1">
    <source>
        <dbReference type="PROSITE" id="PS50878"/>
    </source>
</evidence>
<evidence type="ECO:0000313" key="3">
    <source>
        <dbReference type="Proteomes" id="UP001549920"/>
    </source>
</evidence>
<name>A0ABR3H7J9_LOXSC</name>
<proteinExistence type="predicted"/>
<protein>
    <recommendedName>
        <fullName evidence="1">Reverse transcriptase domain-containing protein</fullName>
    </recommendedName>
</protein>
<dbReference type="CDD" id="cd01650">
    <property type="entry name" value="RT_nLTR_like"/>
    <property type="match status" value="1"/>
</dbReference>